<dbReference type="AlphaFoldDB" id="A0A066ZSA5"/>
<dbReference type="PANTHER" id="PTHR19384">
    <property type="entry name" value="NITRIC OXIDE SYNTHASE-RELATED"/>
    <property type="match status" value="1"/>
</dbReference>
<evidence type="ECO:0000256" key="1">
    <source>
        <dbReference type="ARBA" id="ARBA00001917"/>
    </source>
</evidence>
<evidence type="ECO:0000259" key="5">
    <source>
        <dbReference type="PROSITE" id="PS51384"/>
    </source>
</evidence>
<dbReference type="InterPro" id="IPR001709">
    <property type="entry name" value="Flavoprot_Pyr_Nucl_cyt_Rdtase"/>
</dbReference>
<sequence length="366" mass="42351">MQFKVIENRNMTAQDDEKDVYFIRLTYEEPADYDAGDWLLVESQNRPDLVDFVLQLLGLSGDEMIEVRRVGERTVRDALRENYELTQLNPAILNRMQREYDLDQWADRDAMMAYADGRDIVDLLQAFPQLQSLGAEFCKMLSPLSPRYYSIASSQKSAAAQSYAGRMVDLVYKKIAYHKEGRDRLGVATYQLSDLKVGDVIEGDFCANKVFKLPEDLAHNKQPLIMVGAGTGIAPYIGFMEEIAYEHPQHFANTWLFFGETREQTCFLCQDQLQSWEAQGFHLLTAFSRDQAEKVYVQDLLWQHREDVWAQLEAGGIFYLCGDKTKMAKDVEQTMKRILVEVGKIEDPDLVWKEWRRARKVQSDVY</sequence>
<dbReference type="Proteomes" id="UP000027341">
    <property type="component" value="Unassembled WGS sequence"/>
</dbReference>
<name>A0A066ZSA5_HYDMR</name>
<comment type="cofactor">
    <cofactor evidence="1">
        <name>FMN</name>
        <dbReference type="ChEBI" id="CHEBI:58210"/>
    </cofactor>
</comment>
<dbReference type="Pfam" id="PF00175">
    <property type="entry name" value="NAD_binding_1"/>
    <property type="match status" value="1"/>
</dbReference>
<dbReference type="STRING" id="28885.EI16_08940"/>
<dbReference type="GO" id="GO:0005829">
    <property type="term" value="C:cytosol"/>
    <property type="evidence" value="ECO:0007669"/>
    <property type="project" value="TreeGrafter"/>
</dbReference>
<dbReference type="InterPro" id="IPR023173">
    <property type="entry name" value="NADPH_Cyt_P450_Rdtase_alpha"/>
</dbReference>
<dbReference type="InterPro" id="IPR017938">
    <property type="entry name" value="Riboflavin_synthase-like_b-brl"/>
</dbReference>
<dbReference type="SUPFAM" id="SSF63380">
    <property type="entry name" value="Riboflavin synthase domain-like"/>
    <property type="match status" value="1"/>
</dbReference>
<dbReference type="RefSeq" id="WP_029912443.1">
    <property type="nucleotide sequence ID" value="NZ_AP020335.1"/>
</dbReference>
<dbReference type="Gene3D" id="1.20.990.10">
    <property type="entry name" value="NADPH-cytochrome p450 Reductase, Chain A, domain 3"/>
    <property type="match status" value="1"/>
</dbReference>
<evidence type="ECO:0000313" key="7">
    <source>
        <dbReference type="Proteomes" id="UP000027341"/>
    </source>
</evidence>
<dbReference type="GO" id="GO:0010181">
    <property type="term" value="F:FMN binding"/>
    <property type="evidence" value="ECO:0007669"/>
    <property type="project" value="TreeGrafter"/>
</dbReference>
<dbReference type="GO" id="GO:0050660">
    <property type="term" value="F:flavin adenine dinucleotide binding"/>
    <property type="evidence" value="ECO:0007669"/>
    <property type="project" value="TreeGrafter"/>
</dbReference>
<evidence type="ECO:0000256" key="4">
    <source>
        <dbReference type="ARBA" id="ARBA00023192"/>
    </source>
</evidence>
<evidence type="ECO:0000256" key="3">
    <source>
        <dbReference type="ARBA" id="ARBA00022643"/>
    </source>
</evidence>
<keyword evidence="4" id="KW-0028">Amino-acid biosynthesis</keyword>
<dbReference type="GO" id="GO:0019344">
    <property type="term" value="P:cysteine biosynthetic process"/>
    <property type="evidence" value="ECO:0007669"/>
    <property type="project" value="UniProtKB-KW"/>
</dbReference>
<proteinExistence type="predicted"/>
<dbReference type="InterPro" id="IPR001433">
    <property type="entry name" value="OxRdtase_FAD/NAD-bd"/>
</dbReference>
<organism evidence="6 7">
    <name type="scientific">Hydrogenovibrio marinus</name>
    <dbReference type="NCBI Taxonomy" id="28885"/>
    <lineage>
        <taxon>Bacteria</taxon>
        <taxon>Pseudomonadati</taxon>
        <taxon>Pseudomonadota</taxon>
        <taxon>Gammaproteobacteria</taxon>
        <taxon>Thiotrichales</taxon>
        <taxon>Piscirickettsiaceae</taxon>
        <taxon>Hydrogenovibrio</taxon>
    </lineage>
</organism>
<dbReference type="PRINTS" id="PR00371">
    <property type="entry name" value="FPNCR"/>
</dbReference>
<dbReference type="InterPro" id="IPR039261">
    <property type="entry name" value="FNR_nucleotide-bd"/>
</dbReference>
<evidence type="ECO:0000256" key="2">
    <source>
        <dbReference type="ARBA" id="ARBA00022630"/>
    </source>
</evidence>
<dbReference type="GO" id="GO:0016491">
    <property type="term" value="F:oxidoreductase activity"/>
    <property type="evidence" value="ECO:0007669"/>
    <property type="project" value="InterPro"/>
</dbReference>
<gene>
    <name evidence="6" type="ORF">EI16_08940</name>
</gene>
<dbReference type="PROSITE" id="PS51384">
    <property type="entry name" value="FAD_FR"/>
    <property type="match status" value="1"/>
</dbReference>
<dbReference type="Gene3D" id="3.40.50.80">
    <property type="entry name" value="Nucleotide-binding domain of ferredoxin-NADP reductase (FNR) module"/>
    <property type="match status" value="1"/>
</dbReference>
<keyword evidence="4" id="KW-0198">Cysteine biosynthesis</keyword>
<reference evidence="6 7" key="1">
    <citation type="submission" date="2014-04" db="EMBL/GenBank/DDBJ databases">
        <title>Draft genome sequence of Hydrogenovibrio marinus MH-110, a model organism for aerobic H2 metabolism.</title>
        <authorList>
            <person name="Cha H.J."/>
            <person name="Jo B.H."/>
            <person name="Hwang B.H."/>
        </authorList>
    </citation>
    <scope>NUCLEOTIDE SEQUENCE [LARGE SCALE GENOMIC DNA]</scope>
    <source>
        <strain evidence="6 7">MH-110</strain>
    </source>
</reference>
<comment type="caution">
    <text evidence="6">The sequence shown here is derived from an EMBL/GenBank/DDBJ whole genome shotgun (WGS) entry which is preliminary data.</text>
</comment>
<protein>
    <recommendedName>
        <fullName evidence="5">FAD-binding FR-type domain-containing protein</fullName>
    </recommendedName>
</protein>
<dbReference type="PANTHER" id="PTHR19384:SF128">
    <property type="entry name" value="NADPH OXIDOREDUCTASE A"/>
    <property type="match status" value="1"/>
</dbReference>
<keyword evidence="7" id="KW-1185">Reference proteome</keyword>
<dbReference type="Gene3D" id="2.40.30.10">
    <property type="entry name" value="Translation factors"/>
    <property type="match status" value="1"/>
</dbReference>
<keyword evidence="2" id="KW-0285">Flavoprotein</keyword>
<dbReference type="EMBL" id="JMIU01000001">
    <property type="protein sequence ID" value="KDN96387.1"/>
    <property type="molecule type" value="Genomic_DNA"/>
</dbReference>
<evidence type="ECO:0000313" key="6">
    <source>
        <dbReference type="EMBL" id="KDN96387.1"/>
    </source>
</evidence>
<feature type="domain" description="FAD-binding FR-type" evidence="5">
    <location>
        <begin position="1"/>
        <end position="214"/>
    </location>
</feature>
<keyword evidence="3" id="KW-0288">FMN</keyword>
<dbReference type="SUPFAM" id="SSF52343">
    <property type="entry name" value="Ferredoxin reductase-like, C-terminal NADP-linked domain"/>
    <property type="match status" value="1"/>
</dbReference>
<dbReference type="InterPro" id="IPR017927">
    <property type="entry name" value="FAD-bd_FR_type"/>
</dbReference>
<accession>A0A066ZSA5</accession>